<feature type="transmembrane region" description="Helical" evidence="7">
    <location>
        <begin position="394"/>
        <end position="413"/>
    </location>
</feature>
<feature type="transmembrane region" description="Helical" evidence="7">
    <location>
        <begin position="272"/>
        <end position="293"/>
    </location>
</feature>
<sequence length="517" mass="56598">MSSNEDPVSPASVTDHGRLTKARPLRPRARTIKAELKKQAPLPSILKSEKRTQDESDQPPAVEWGSESSLIERQTYMLQACRALINYGAPTHRLETYMRRTADALDLHVQAFYLPNCMIIAFDDSDVGVPSRRSFDVQIVTCAQDLNLAKLSDTHRIYKNVIHRKTGAKEGTALLEKLFAREEQHSRWLRVLMYGLASACIGPVGYDARPIDLPIIFLLGCLVGLLDLLVATKSSLGCVLEMSSAILISFTARALGSFTWGEEGHNFCFSAIAQSSVVMILPGFTIASSALELQSKMMLPGAVRLVYGIIYTLFLAFGFIVGITVYGAFDPAATSDTKCRHPWPFWWQIIFVLPFTLCYVIIGQAKWKQMPAMLCITMAGWLVSHFSGKRFPTVQAFPTALGALTVGVLSSVYSRFARGLAVVVMHPGIFILVPGSFAVSGSLIEGLHNANDVINQKNKTEKASLDSFKDPSALYAGYAMVEIAIGIAAGLSLSAMLVAPIRWKKNRNPGRNASTSS</sequence>
<dbReference type="GO" id="GO:0016020">
    <property type="term" value="C:membrane"/>
    <property type="evidence" value="ECO:0007669"/>
    <property type="project" value="UniProtKB-SubCell"/>
</dbReference>
<evidence type="ECO:0000259" key="9">
    <source>
        <dbReference type="Pfam" id="PF12821"/>
    </source>
</evidence>
<keyword evidence="2 7" id="KW-0812">Transmembrane</keyword>
<feature type="transmembrane region" description="Helical" evidence="7">
    <location>
        <begin position="211"/>
        <end position="231"/>
    </location>
</feature>
<dbReference type="PANTHER" id="PTHR31082">
    <property type="entry name" value="PHEROMONE-REGULATED MEMBRANE PROTEIN 10"/>
    <property type="match status" value="1"/>
</dbReference>
<dbReference type="AlphaFoldDB" id="A0A1X7RQT6"/>
<dbReference type="InterPro" id="IPR024528">
    <property type="entry name" value="ThrE_2"/>
</dbReference>
<evidence type="ECO:0000256" key="3">
    <source>
        <dbReference type="ARBA" id="ARBA00022989"/>
    </source>
</evidence>
<dbReference type="PANTHER" id="PTHR31082:SF4">
    <property type="entry name" value="PHEROMONE-REGULATED MEMBRANE PROTEIN 10"/>
    <property type="match status" value="1"/>
</dbReference>
<evidence type="ECO:0008006" key="12">
    <source>
        <dbReference type="Google" id="ProtNLM"/>
    </source>
</evidence>
<feature type="transmembrane region" description="Helical" evidence="7">
    <location>
        <begin position="238"/>
        <end position="260"/>
    </location>
</feature>
<dbReference type="Pfam" id="PF06738">
    <property type="entry name" value="ThrE"/>
    <property type="match status" value="1"/>
</dbReference>
<reference evidence="10 11" key="1">
    <citation type="submission" date="2016-06" db="EMBL/GenBank/DDBJ databases">
        <authorList>
            <person name="Kjaerup R.B."/>
            <person name="Dalgaard T.S."/>
            <person name="Juul-Madsen H.R."/>
        </authorList>
    </citation>
    <scope>NUCLEOTIDE SEQUENCE [LARGE SCALE GENOMIC DNA]</scope>
</reference>
<organism evidence="10 11">
    <name type="scientific">Zymoseptoria tritici (strain ST99CH_3D7)</name>
    <dbReference type="NCBI Taxonomy" id="1276538"/>
    <lineage>
        <taxon>Eukaryota</taxon>
        <taxon>Fungi</taxon>
        <taxon>Dikarya</taxon>
        <taxon>Ascomycota</taxon>
        <taxon>Pezizomycotina</taxon>
        <taxon>Dothideomycetes</taxon>
        <taxon>Dothideomycetidae</taxon>
        <taxon>Mycosphaerellales</taxon>
        <taxon>Mycosphaerellaceae</taxon>
        <taxon>Zymoseptoria</taxon>
    </lineage>
</organism>
<evidence type="ECO:0000313" key="10">
    <source>
        <dbReference type="EMBL" id="SMQ49756.1"/>
    </source>
</evidence>
<dbReference type="InterPro" id="IPR051361">
    <property type="entry name" value="ThrE/Ser_Exporter"/>
</dbReference>
<keyword evidence="4 7" id="KW-0472">Membrane</keyword>
<feature type="transmembrane region" description="Helical" evidence="7">
    <location>
        <begin position="370"/>
        <end position="388"/>
    </location>
</feature>
<feature type="transmembrane region" description="Helical" evidence="7">
    <location>
        <begin position="305"/>
        <end position="329"/>
    </location>
</feature>
<dbReference type="Proteomes" id="UP000215127">
    <property type="component" value="Chromosome 4"/>
</dbReference>
<evidence type="ECO:0000256" key="7">
    <source>
        <dbReference type="SAM" id="Phobius"/>
    </source>
</evidence>
<evidence type="ECO:0000256" key="1">
    <source>
        <dbReference type="ARBA" id="ARBA00004141"/>
    </source>
</evidence>
<evidence type="ECO:0000256" key="2">
    <source>
        <dbReference type="ARBA" id="ARBA00022692"/>
    </source>
</evidence>
<comment type="similarity">
    <text evidence="5">Belongs to the ThrE exporter (TC 2.A.79) family.</text>
</comment>
<evidence type="ECO:0000259" key="8">
    <source>
        <dbReference type="Pfam" id="PF06738"/>
    </source>
</evidence>
<feature type="transmembrane region" description="Helical" evidence="7">
    <location>
        <begin position="345"/>
        <end position="363"/>
    </location>
</feature>
<feature type="transmembrane region" description="Helical" evidence="7">
    <location>
        <begin position="475"/>
        <end position="499"/>
    </location>
</feature>
<protein>
    <recommendedName>
        <fullName evidence="12">Threonine/serine exporter-like N-terminal domain-containing protein</fullName>
    </recommendedName>
</protein>
<dbReference type="GO" id="GO:0022857">
    <property type="term" value="F:transmembrane transporter activity"/>
    <property type="evidence" value="ECO:0007669"/>
    <property type="project" value="InterPro"/>
</dbReference>
<accession>A0A1X7RQT6</accession>
<evidence type="ECO:0000256" key="4">
    <source>
        <dbReference type="ARBA" id="ARBA00023136"/>
    </source>
</evidence>
<feature type="transmembrane region" description="Helical" evidence="7">
    <location>
        <begin position="420"/>
        <end position="439"/>
    </location>
</feature>
<feature type="domain" description="Threonine/Serine exporter ThrE" evidence="9">
    <location>
        <begin position="348"/>
        <end position="495"/>
    </location>
</feature>
<dbReference type="Pfam" id="PF12821">
    <property type="entry name" value="ThrE_2"/>
    <property type="match status" value="1"/>
</dbReference>
<dbReference type="InterPro" id="IPR010619">
    <property type="entry name" value="ThrE-like_N"/>
</dbReference>
<dbReference type="EMBL" id="LT853695">
    <property type="protein sequence ID" value="SMQ49756.1"/>
    <property type="molecule type" value="Genomic_DNA"/>
</dbReference>
<feature type="compositionally biased region" description="Basic residues" evidence="6">
    <location>
        <begin position="19"/>
        <end position="31"/>
    </location>
</feature>
<evidence type="ECO:0000256" key="6">
    <source>
        <dbReference type="SAM" id="MobiDB-lite"/>
    </source>
</evidence>
<feature type="domain" description="Threonine/serine exporter-like N-terminal" evidence="8">
    <location>
        <begin position="76"/>
        <end position="325"/>
    </location>
</feature>
<evidence type="ECO:0000256" key="5">
    <source>
        <dbReference type="ARBA" id="ARBA00034125"/>
    </source>
</evidence>
<gene>
    <name evidence="10" type="ORF">ZT3D7_G4907</name>
</gene>
<feature type="region of interest" description="Disordered" evidence="6">
    <location>
        <begin position="1"/>
        <end position="67"/>
    </location>
</feature>
<name>A0A1X7RQT6_ZYMT9</name>
<evidence type="ECO:0000313" key="11">
    <source>
        <dbReference type="Proteomes" id="UP000215127"/>
    </source>
</evidence>
<comment type="subcellular location">
    <subcellularLocation>
        <location evidence="1">Membrane</location>
        <topology evidence="1">Multi-pass membrane protein</topology>
    </subcellularLocation>
</comment>
<keyword evidence="3 7" id="KW-1133">Transmembrane helix</keyword>
<proteinExistence type="inferred from homology"/>
<keyword evidence="11" id="KW-1185">Reference proteome</keyword>